<dbReference type="EMBL" id="FNAK01000005">
    <property type="protein sequence ID" value="SDE18384.1"/>
    <property type="molecule type" value="Genomic_DNA"/>
</dbReference>
<feature type="signal peptide" evidence="2">
    <location>
        <begin position="1"/>
        <end position="23"/>
    </location>
</feature>
<accession>A0A1G7AU28</accession>
<keyword evidence="5" id="KW-1185">Reference proteome</keyword>
<evidence type="ECO:0000259" key="3">
    <source>
        <dbReference type="Pfam" id="PF13505"/>
    </source>
</evidence>
<evidence type="ECO:0000313" key="4">
    <source>
        <dbReference type="EMBL" id="SDE18384.1"/>
    </source>
</evidence>
<evidence type="ECO:0000256" key="1">
    <source>
        <dbReference type="ARBA" id="ARBA00022729"/>
    </source>
</evidence>
<feature type="domain" description="Outer membrane protein beta-barrel" evidence="3">
    <location>
        <begin position="5"/>
        <end position="155"/>
    </location>
</feature>
<dbReference type="STRING" id="637679.GCA_001550055_03389"/>
<evidence type="ECO:0000313" key="5">
    <source>
        <dbReference type="Proteomes" id="UP000183685"/>
    </source>
</evidence>
<proteinExistence type="predicted"/>
<organism evidence="4 5">
    <name type="scientific">Kordiimonas lacus</name>
    <dbReference type="NCBI Taxonomy" id="637679"/>
    <lineage>
        <taxon>Bacteria</taxon>
        <taxon>Pseudomonadati</taxon>
        <taxon>Pseudomonadota</taxon>
        <taxon>Alphaproteobacteria</taxon>
        <taxon>Kordiimonadales</taxon>
        <taxon>Kordiimonadaceae</taxon>
        <taxon>Kordiimonas</taxon>
    </lineage>
</organism>
<dbReference type="InterPro" id="IPR011250">
    <property type="entry name" value="OMP/PagP_B-barrel"/>
</dbReference>
<dbReference type="SUPFAM" id="SSF56925">
    <property type="entry name" value="OMPA-like"/>
    <property type="match status" value="1"/>
</dbReference>
<evidence type="ECO:0000256" key="2">
    <source>
        <dbReference type="SAM" id="SignalP"/>
    </source>
</evidence>
<dbReference type="Pfam" id="PF13505">
    <property type="entry name" value="OMP_b-brl"/>
    <property type="match status" value="1"/>
</dbReference>
<dbReference type="InterPro" id="IPR027385">
    <property type="entry name" value="Beta-barrel_OMP"/>
</dbReference>
<dbReference type="OrthoDB" id="9815357at2"/>
<feature type="chain" id="PRO_5010223374" description="Outer membrane protein beta-barrel domain-containing protein" evidence="2">
    <location>
        <begin position="24"/>
        <end position="173"/>
    </location>
</feature>
<dbReference type="AlphaFoldDB" id="A0A1G7AU28"/>
<gene>
    <name evidence="4" type="ORF">SAMN04488071_2223</name>
</gene>
<sequence>MTKFALAGLSLSAALAFAPSAVAGDFSGLYGGIESSLDVSDQSVLVGGVIGYRMEPVPYVVVGVEGAYGSHIDGTRDVGGAITDFGGEWDITGIAGIIFGDDDQNMVYGSIGYMSVNYDTIDTVGSTHSDDVRFGVGIEHQFSDLLSFRVGADYAKPVGEATYRIKAGLLVSF</sequence>
<reference evidence="4 5" key="1">
    <citation type="submission" date="2016-10" db="EMBL/GenBank/DDBJ databases">
        <authorList>
            <person name="de Groot N.N."/>
        </authorList>
    </citation>
    <scope>NUCLEOTIDE SEQUENCE [LARGE SCALE GENOMIC DNA]</scope>
    <source>
        <strain evidence="4 5">CGMCC 1.9109</strain>
    </source>
</reference>
<dbReference type="Proteomes" id="UP000183685">
    <property type="component" value="Unassembled WGS sequence"/>
</dbReference>
<dbReference type="Gene3D" id="2.40.160.20">
    <property type="match status" value="1"/>
</dbReference>
<protein>
    <recommendedName>
        <fullName evidence="3">Outer membrane protein beta-barrel domain-containing protein</fullName>
    </recommendedName>
</protein>
<keyword evidence="1 2" id="KW-0732">Signal</keyword>
<name>A0A1G7AU28_9PROT</name>
<dbReference type="RefSeq" id="WP_068307176.1">
    <property type="nucleotide sequence ID" value="NZ_FNAK01000005.1"/>
</dbReference>